<organism evidence="4">
    <name type="scientific">human gut metagenome</name>
    <dbReference type="NCBI Taxonomy" id="408170"/>
    <lineage>
        <taxon>unclassified sequences</taxon>
        <taxon>metagenomes</taxon>
        <taxon>organismal metagenomes</taxon>
    </lineage>
</organism>
<dbReference type="GO" id="GO:0032259">
    <property type="term" value="P:methylation"/>
    <property type="evidence" value="ECO:0007669"/>
    <property type="project" value="UniProtKB-KW"/>
</dbReference>
<gene>
    <name evidence="4" type="ORF">LEA_07623</name>
</gene>
<keyword evidence="1 4" id="KW-0489">Methyltransferase</keyword>
<evidence type="ECO:0000259" key="3">
    <source>
        <dbReference type="Pfam" id="PF01555"/>
    </source>
</evidence>
<proteinExistence type="predicted"/>
<dbReference type="Gene3D" id="3.40.50.150">
    <property type="entry name" value="Vaccinia Virus protein VP39"/>
    <property type="match status" value="1"/>
</dbReference>
<keyword evidence="2 4" id="KW-0808">Transferase</keyword>
<dbReference type="EMBL" id="AJWY01005026">
    <property type="protein sequence ID" value="EKC70748.1"/>
    <property type="molecule type" value="Genomic_DNA"/>
</dbReference>
<accession>K1TM85</accession>
<feature type="non-terminal residue" evidence="4">
    <location>
        <position position="78"/>
    </location>
</feature>
<comment type="caution">
    <text evidence="4">The sequence shown here is derived from an EMBL/GenBank/DDBJ whole genome shotgun (WGS) entry which is preliminary data.</text>
</comment>
<dbReference type="InterPro" id="IPR002941">
    <property type="entry name" value="DNA_methylase_N4/N6"/>
</dbReference>
<reference evidence="4" key="1">
    <citation type="journal article" date="2013" name="Environ. Microbiol.">
        <title>Microbiota from the distal guts of lean and obese adolescents exhibit partial functional redundancy besides clear differences in community structure.</title>
        <authorList>
            <person name="Ferrer M."/>
            <person name="Ruiz A."/>
            <person name="Lanza F."/>
            <person name="Haange S.B."/>
            <person name="Oberbach A."/>
            <person name="Till H."/>
            <person name="Bargiela R."/>
            <person name="Campoy C."/>
            <person name="Segura M.T."/>
            <person name="Richter M."/>
            <person name="von Bergen M."/>
            <person name="Seifert J."/>
            <person name="Suarez A."/>
        </authorList>
    </citation>
    <scope>NUCLEOTIDE SEQUENCE</scope>
</reference>
<sequence length="78" mass="9093">MLSGEDLSRHDKWLCMMYPRLKLLHKLMSKDGVIFISIDDNELCNLKMICDEIFGSDSFVADVSWQRTYSMRNDSKGI</sequence>
<name>K1TM85_9ZZZZ</name>
<dbReference type="GO" id="GO:0003677">
    <property type="term" value="F:DNA binding"/>
    <property type="evidence" value="ECO:0007669"/>
    <property type="project" value="InterPro"/>
</dbReference>
<dbReference type="Pfam" id="PF01555">
    <property type="entry name" value="N6_N4_Mtase"/>
    <property type="match status" value="1"/>
</dbReference>
<feature type="domain" description="DNA methylase N-4/N-6" evidence="3">
    <location>
        <begin position="6"/>
        <end position="75"/>
    </location>
</feature>
<evidence type="ECO:0000256" key="1">
    <source>
        <dbReference type="ARBA" id="ARBA00022603"/>
    </source>
</evidence>
<dbReference type="AlphaFoldDB" id="K1TM85"/>
<dbReference type="GO" id="GO:0008170">
    <property type="term" value="F:N-methyltransferase activity"/>
    <property type="evidence" value="ECO:0007669"/>
    <property type="project" value="InterPro"/>
</dbReference>
<protein>
    <submittedName>
        <fullName evidence="4">Site-specific DNA-methyltransferase (Adenine-specific)</fullName>
    </submittedName>
</protein>
<dbReference type="InterPro" id="IPR029063">
    <property type="entry name" value="SAM-dependent_MTases_sf"/>
</dbReference>
<dbReference type="SUPFAM" id="SSF53335">
    <property type="entry name" value="S-adenosyl-L-methionine-dependent methyltransferases"/>
    <property type="match status" value="1"/>
</dbReference>
<evidence type="ECO:0000313" key="4">
    <source>
        <dbReference type="EMBL" id="EKC70748.1"/>
    </source>
</evidence>
<evidence type="ECO:0000256" key="2">
    <source>
        <dbReference type="ARBA" id="ARBA00022679"/>
    </source>
</evidence>